<evidence type="ECO:0000259" key="3">
    <source>
        <dbReference type="Pfam" id="PF20148"/>
    </source>
</evidence>
<evidence type="ECO:0000256" key="1">
    <source>
        <dbReference type="ARBA" id="ARBA00022737"/>
    </source>
</evidence>
<proteinExistence type="predicted"/>
<evidence type="ECO:0000313" key="5">
    <source>
        <dbReference type="EMBL" id="ABC30516.1"/>
    </source>
</evidence>
<dbReference type="EMBL" id="CP000155">
    <property type="protein sequence ID" value="ABC30516.1"/>
    <property type="molecule type" value="Genomic_DNA"/>
</dbReference>
<dbReference type="KEGG" id="hch:HCH_03784"/>
<reference evidence="5 6" key="1">
    <citation type="journal article" date="2005" name="Nucleic Acids Res.">
        <title>Genomic blueprint of Hahella chejuensis, a marine microbe producing an algicidal agent.</title>
        <authorList>
            <person name="Jeong H."/>
            <person name="Yim J.H."/>
            <person name="Lee C."/>
            <person name="Choi S.-H."/>
            <person name="Park Y.K."/>
            <person name="Yoon S.H."/>
            <person name="Hur C.-G."/>
            <person name="Kang H.-Y."/>
            <person name="Kim D."/>
            <person name="Lee H.H."/>
            <person name="Park K.H."/>
            <person name="Park S.-H."/>
            <person name="Park H.-S."/>
            <person name="Lee H.K."/>
            <person name="Oh T.K."/>
            <person name="Kim J.F."/>
        </authorList>
    </citation>
    <scope>NUCLEOTIDE SEQUENCE [LARGE SCALE GENOMIC DNA]</scope>
    <source>
        <strain evidence="5 6">KCTC 2396</strain>
    </source>
</reference>
<accession>Q2SFQ8</accession>
<dbReference type="InterPro" id="IPR031325">
    <property type="entry name" value="RHS_repeat"/>
</dbReference>
<dbReference type="Pfam" id="PF25023">
    <property type="entry name" value="TEN_YD-shell"/>
    <property type="match status" value="1"/>
</dbReference>
<feature type="domain" description="DUF6531" evidence="3">
    <location>
        <begin position="247"/>
        <end position="319"/>
    </location>
</feature>
<dbReference type="Gene3D" id="1.20.82.10">
    <property type="entry name" value="ADP Ribosyl Cyclase, Chain A, domain 1"/>
    <property type="match status" value="1"/>
</dbReference>
<dbReference type="InterPro" id="IPR006530">
    <property type="entry name" value="YD"/>
</dbReference>
<protein>
    <submittedName>
        <fullName evidence="5">Rhs family protein</fullName>
    </submittedName>
</protein>
<dbReference type="eggNOG" id="COG3209">
    <property type="taxonomic scope" value="Bacteria"/>
</dbReference>
<dbReference type="PRINTS" id="PR00394">
    <property type="entry name" value="RHSPROTEIN"/>
</dbReference>
<keyword evidence="1" id="KW-0677">Repeat</keyword>
<dbReference type="SUPFAM" id="SSF69322">
    <property type="entry name" value="Tricorn protease domain 2"/>
    <property type="match status" value="1"/>
</dbReference>
<name>Q2SFQ8_HAHCH</name>
<dbReference type="Gene3D" id="2.180.10.10">
    <property type="entry name" value="RHS repeat-associated core"/>
    <property type="match status" value="3"/>
</dbReference>
<dbReference type="NCBIfam" id="TIGR01643">
    <property type="entry name" value="YD_repeat_2x"/>
    <property type="match status" value="7"/>
</dbReference>
<dbReference type="InterPro" id="IPR045351">
    <property type="entry name" value="DUF6531"/>
</dbReference>
<evidence type="ECO:0000313" key="6">
    <source>
        <dbReference type="Proteomes" id="UP000000238"/>
    </source>
</evidence>
<feature type="compositionally biased region" description="Low complexity" evidence="2">
    <location>
        <begin position="215"/>
        <end position="230"/>
    </location>
</feature>
<dbReference type="STRING" id="349521.HCH_03784"/>
<dbReference type="Pfam" id="PF20148">
    <property type="entry name" value="DUF6531"/>
    <property type="match status" value="1"/>
</dbReference>
<dbReference type="Proteomes" id="UP000000238">
    <property type="component" value="Chromosome"/>
</dbReference>
<dbReference type="NCBIfam" id="TIGR03696">
    <property type="entry name" value="Rhs_assc_core"/>
    <property type="match status" value="1"/>
</dbReference>
<feature type="domain" description="Teneurin-like YD-shell" evidence="4">
    <location>
        <begin position="945"/>
        <end position="1214"/>
    </location>
</feature>
<dbReference type="InterPro" id="IPR056823">
    <property type="entry name" value="TEN-like_YD-shell"/>
</dbReference>
<evidence type="ECO:0000256" key="2">
    <source>
        <dbReference type="SAM" id="MobiDB-lite"/>
    </source>
</evidence>
<dbReference type="Pfam" id="PF05593">
    <property type="entry name" value="RHS_repeat"/>
    <property type="match status" value="4"/>
</dbReference>
<keyword evidence="6" id="KW-1185">Reference proteome</keyword>
<dbReference type="PANTHER" id="PTHR32305:SF15">
    <property type="entry name" value="PROTEIN RHSA-RELATED"/>
    <property type="match status" value="1"/>
</dbReference>
<sequence length="1412" mass="159973">MYSTRSYVFKHWSDITVADLPFVESPFFASSYAERCLNIDAKVGDVVNHLKGSHFRSSFGGFPGRGSRHLRKWKEDFVKGLERGEILLVFTDKKKPFCSVVSESEDGLKPNVSELTLAVRLINRANPAPPPPPAITGEVMDVTALNGNPGWESKPRESTSHQAPPKTYSAPPAQAAPAAPESAVDEQAQAQALKNTAKDELPFCEECEKSGGAGSASPSSDSSVSEKSGGNDNGATTPDNKKVCTSGEPISMVTGEELLDLTDFTVAGPLPIIWKRTYKSSNPHQRGLGVGWTHMLCQQLEEQEGRLVFTTDEGRYIDFPLAEPGQTVRNAAEHLELRRIDDTHYVLKQRGEPIRLFVGAGGVYRLEGLLDGVGNGVRIQYWQDLDGYERPVTLIQTSWGKRLYVLHNAQGLICEIQSLRADGDVDTLVRYEYDDAQDLAQVRDPAGAGESYAYRNHVITRRTLKTGFSFYFEWSRYDKAARCVRQWGDQGVYDYRFEWDPANKTSHAIDSNGGRTTFHYDDRGQIVKEIDPEGGITRRAYDNAGNLVEQTDPNGHSTHYAYNDNGQLTALIDANGGHYKIDYNDDGMPVAITNALGHVWRREYNEQGLLARITDPEGAQTQYEYNAQGLPQKIIDALGQARELQWNREGQLVSETDNQHTTRYAYNAQGQVRAATDHQGQTTAYQYDRNGNVTEVKRPDGSVLKMRYNANDQLTHFIDAAGRCTEYVYDGLAQVRKRIDPAGHTFEYLYDKERNLIGLINEKGERYELAYDRNERLIQEIGFDGRVQQYQYDPAGHLKAHIEGVHDDERIRAQHTTLFKRDPMGRLREKHSPDGDISRFAYNANGQLTQASNPYRTLEFAYTPTGRLAEEIQDGQRLRHEYNPLGARIQSLLPDGGVLGFGYDRHGLFTQASFNGDVLASIERDEDGRELRRRQGAAESRYDYDVMGRLIRHRVSHRQSKARIIERSYGYDASGNLALIDDLRKGTTHYRYDALDRLKTVEGYCNEEFAFDPAGNILDGQNQAKGNRLNFHGDRHFEYDAAGNLIREKRGKGGKLETRYQYNKQNQLIAIEKDGQKTEYQYDALGRRIAKQDAFGKTEFLWNGDVLLSEQRNHLNKVYVYEPNSFRPLAFIQDKQVYHYHLDHLGTPQEMTNAEGEVVWSARYKAYGNLALQDVEDVQNPLRFQGQYYDEETGLHYNRHRYYDPSAARFINQDPVGLLGGDNNYQYAPNPTGWVDPFGLTCKESKPNRWNEFQQRSKGQFKNSTEASAAWKLFQARDFDKMAELLDLSSPNNGAVFWSGNYPKAEEFALNLRESIPGATTLEMTPGGNIFNNWKYLDEFFIYEDWGSGKPTDGRRLWSAISEDYAERASGDVNVVQAYEGAIWKEYEEPALNKNPKVTNIQKHKVEPYKKG</sequence>
<dbReference type="RefSeq" id="WP_011397583.1">
    <property type="nucleotide sequence ID" value="NC_007645.1"/>
</dbReference>
<feature type="compositionally biased region" description="Low complexity" evidence="2">
    <location>
        <begin position="170"/>
        <end position="180"/>
    </location>
</feature>
<dbReference type="PANTHER" id="PTHR32305">
    <property type="match status" value="1"/>
</dbReference>
<feature type="region of interest" description="Disordered" evidence="2">
    <location>
        <begin position="144"/>
        <end position="190"/>
    </location>
</feature>
<dbReference type="InterPro" id="IPR022385">
    <property type="entry name" value="Rhs_assc_core"/>
</dbReference>
<evidence type="ECO:0000259" key="4">
    <source>
        <dbReference type="Pfam" id="PF25023"/>
    </source>
</evidence>
<organism evidence="5 6">
    <name type="scientific">Hahella chejuensis (strain KCTC 2396)</name>
    <dbReference type="NCBI Taxonomy" id="349521"/>
    <lineage>
        <taxon>Bacteria</taxon>
        <taxon>Pseudomonadati</taxon>
        <taxon>Pseudomonadota</taxon>
        <taxon>Gammaproteobacteria</taxon>
        <taxon>Oceanospirillales</taxon>
        <taxon>Hahellaceae</taxon>
        <taxon>Hahella</taxon>
    </lineage>
</organism>
<dbReference type="SUPFAM" id="SSF52309">
    <property type="entry name" value="N-(deoxy)ribosyltransferase-like"/>
    <property type="match status" value="1"/>
</dbReference>
<dbReference type="HOGENOM" id="CLU_001218_1_0_6"/>
<dbReference type="Gene3D" id="3.40.50.720">
    <property type="entry name" value="NAD(P)-binding Rossmann-like Domain"/>
    <property type="match status" value="1"/>
</dbReference>
<dbReference type="InterPro" id="IPR050708">
    <property type="entry name" value="T6SS_VgrG/RHS"/>
</dbReference>
<feature type="region of interest" description="Disordered" evidence="2">
    <location>
        <begin position="206"/>
        <end position="247"/>
    </location>
</feature>
<gene>
    <name evidence="5" type="ordered locus">HCH_03784</name>
</gene>